<dbReference type="PANTHER" id="PTHR35862:SF1">
    <property type="entry name" value="FELS-2 PROPHAGE PROTEIN"/>
    <property type="match status" value="1"/>
</dbReference>
<dbReference type="RefSeq" id="WP_039608555.1">
    <property type="nucleotide sequence ID" value="NZ_JWIC01000004.1"/>
</dbReference>
<proteinExistence type="predicted"/>
<dbReference type="AlphaFoldDB" id="A0A0C1QTD9"/>
<dbReference type="InterPro" id="IPR052726">
    <property type="entry name" value="Phage_Baseplate_Hub"/>
</dbReference>
<dbReference type="PANTHER" id="PTHR35862">
    <property type="entry name" value="FELS-2 PROPHAGE PROTEIN"/>
    <property type="match status" value="1"/>
</dbReference>
<dbReference type="InterPro" id="IPR014507">
    <property type="entry name" value="Baseplate_assembly_J_pred"/>
</dbReference>
<dbReference type="PIRSF" id="PIRSF020481">
    <property type="entry name" value="BAP"/>
    <property type="match status" value="1"/>
</dbReference>
<dbReference type="EMBL" id="JWIC01000004">
    <property type="protein sequence ID" value="KID58262.1"/>
    <property type="molecule type" value="Genomic_DNA"/>
</dbReference>
<sequence length="343" mass="37528">MSLTNFSAIDLSRLPAPNLIESLSFEKIRAEILDDFKTRFPDAELNLISDPVVKLVESFAYRELLLRQRINDSAHGVLLAHATSSELDYLGNRFEVERAVLEPADSAQIPPKPAIYESDERYRERIALALEGFSTAGPAGAYAFHALKGSQYVKDVFVDAPEFAYIDLPEQVANLLPPSARILVCTDDAGLTPEVLSGAEPSEPAPGDVVVTLLTSQGNGQATPEVIEHVRTQLNKESVRPMTDRVHIKSADIIEFELDAVLHIYPGMDGPALVEEAKVSLAAWLAEHHKLGHDISLSGLYAVLHREGVQRVELSAPQWDIAVQAHQAAFCSRATISVGDEHV</sequence>
<dbReference type="Proteomes" id="UP000031327">
    <property type="component" value="Unassembled WGS sequence"/>
</dbReference>
<dbReference type="OrthoDB" id="9793802at2"/>
<gene>
    <name evidence="1" type="ORF">JF50_06170</name>
</gene>
<reference evidence="1 2" key="1">
    <citation type="submission" date="2014-12" db="EMBL/GenBank/DDBJ databases">
        <title>Draft Genome Sequence of Pseudoalteromonas luteoviolacea HI1.</title>
        <authorList>
            <person name="Asahina A.Y."/>
            <person name="Hadfield M.G."/>
        </authorList>
    </citation>
    <scope>NUCLEOTIDE SEQUENCE [LARGE SCALE GENOMIC DNA]</scope>
    <source>
        <strain evidence="1 2">HI1</strain>
    </source>
</reference>
<organism evidence="1 2">
    <name type="scientific">Pseudoalteromonas luteoviolacea</name>
    <dbReference type="NCBI Taxonomy" id="43657"/>
    <lineage>
        <taxon>Bacteria</taxon>
        <taxon>Pseudomonadati</taxon>
        <taxon>Pseudomonadota</taxon>
        <taxon>Gammaproteobacteria</taxon>
        <taxon>Alteromonadales</taxon>
        <taxon>Pseudoalteromonadaceae</taxon>
        <taxon>Pseudoalteromonas</taxon>
    </lineage>
</organism>
<comment type="caution">
    <text evidence="1">The sequence shown here is derived from an EMBL/GenBank/DDBJ whole genome shotgun (WGS) entry which is preliminary data.</text>
</comment>
<evidence type="ECO:0000313" key="2">
    <source>
        <dbReference type="Proteomes" id="UP000031327"/>
    </source>
</evidence>
<protein>
    <submittedName>
        <fullName evidence="1">Uncharacterized protein</fullName>
    </submittedName>
</protein>
<accession>A0A0C1QTD9</accession>
<name>A0A0C1QTD9_9GAMM</name>
<evidence type="ECO:0000313" key="1">
    <source>
        <dbReference type="EMBL" id="KID58262.1"/>
    </source>
</evidence>